<dbReference type="AlphaFoldDB" id="A0A2D1QHR5"/>
<dbReference type="EMBL" id="CP022426">
    <property type="protein sequence ID" value="ATP09754.1"/>
    <property type="molecule type" value="Genomic_DNA"/>
</dbReference>
<accession>A0A2D1QHR5</accession>
<dbReference type="Proteomes" id="UP000222916">
    <property type="component" value="Chromosome"/>
</dbReference>
<organism evidence="1 2">
    <name type="scientific">Aeromonas salmonicida subsp. pectinolytica 34mel</name>
    <dbReference type="NCBI Taxonomy" id="1324960"/>
    <lineage>
        <taxon>Bacteria</taxon>
        <taxon>Pseudomonadati</taxon>
        <taxon>Pseudomonadota</taxon>
        <taxon>Gammaproteobacteria</taxon>
        <taxon>Aeromonadales</taxon>
        <taxon>Aeromonadaceae</taxon>
        <taxon>Aeromonas</taxon>
    </lineage>
</organism>
<name>A0A2D1QHR5_AERSA</name>
<evidence type="ECO:0000313" key="1">
    <source>
        <dbReference type="EMBL" id="ATP09754.1"/>
    </source>
</evidence>
<protein>
    <submittedName>
        <fullName evidence="1">Uncharacterized protein</fullName>
    </submittedName>
</protein>
<evidence type="ECO:0000313" key="2">
    <source>
        <dbReference type="Proteomes" id="UP000222916"/>
    </source>
</evidence>
<reference evidence="2" key="1">
    <citation type="journal article" date="2018" name="BMC Genomics">
        <title>The complete and fully assembled genome sequence of Aeromonas salmonicida subsp. pectinolytica and its comparative analysis with other Aeromonas species: investigation of the mobilome in environmental and pathogenic strains.</title>
        <authorList>
            <person name="Pfeiffer F."/>
            <person name="Zamora-Lagos M.A."/>
            <person name="Blettinger M."/>
            <person name="Yeroslaviz A."/>
            <person name="Dahl A."/>
            <person name="Gruber S."/>
            <person name="Habermann B.H."/>
        </authorList>
    </citation>
    <scope>NUCLEOTIDE SEQUENCE [LARGE SCALE GENOMIC DNA]</scope>
    <source>
        <strain evidence="2">34mel</strain>
    </source>
</reference>
<proteinExistence type="predicted"/>
<sequence>MRPGEVRIDLPFLPFGNRQQTGTGHLLTLAAQGITRLNLLVKTPRFRKQKKLFKFSMFDHQTCIYRIGRMKTHSL</sequence>
<gene>
    <name evidence="1" type="ORF">Asalp_26110</name>
</gene>